<dbReference type="RefSeq" id="WP_344203162.1">
    <property type="nucleotide sequence ID" value="NZ_BAAAME010000005.1"/>
</dbReference>
<dbReference type="Proteomes" id="UP001501057">
    <property type="component" value="Unassembled WGS sequence"/>
</dbReference>
<dbReference type="NCBIfam" id="TIGR03083">
    <property type="entry name" value="maleylpyruvate isomerase family mycothiol-dependent enzyme"/>
    <property type="match status" value="1"/>
</dbReference>
<organism evidence="2 3">
    <name type="scientific">Aeromicrobium alkaliterrae</name>
    <dbReference type="NCBI Taxonomy" id="302168"/>
    <lineage>
        <taxon>Bacteria</taxon>
        <taxon>Bacillati</taxon>
        <taxon>Actinomycetota</taxon>
        <taxon>Actinomycetes</taxon>
        <taxon>Propionibacteriales</taxon>
        <taxon>Nocardioidaceae</taxon>
        <taxon>Aeromicrobium</taxon>
    </lineage>
</organism>
<evidence type="ECO:0000313" key="2">
    <source>
        <dbReference type="EMBL" id="GAA1748415.1"/>
    </source>
</evidence>
<dbReference type="EMBL" id="BAAAME010000005">
    <property type="protein sequence ID" value="GAA1748415.1"/>
    <property type="molecule type" value="Genomic_DNA"/>
</dbReference>
<dbReference type="GO" id="GO:0016853">
    <property type="term" value="F:isomerase activity"/>
    <property type="evidence" value="ECO:0007669"/>
    <property type="project" value="UniProtKB-KW"/>
</dbReference>
<accession>A0ABN2K5E2</accession>
<feature type="domain" description="Mycothiol-dependent maleylpyruvate isomerase metal-binding" evidence="1">
    <location>
        <begin position="12"/>
        <end position="94"/>
    </location>
</feature>
<comment type="caution">
    <text evidence="2">The sequence shown here is derived from an EMBL/GenBank/DDBJ whole genome shotgun (WGS) entry which is preliminary data.</text>
</comment>
<dbReference type="Gene3D" id="1.20.120.450">
    <property type="entry name" value="dinb family like domain"/>
    <property type="match status" value="1"/>
</dbReference>
<dbReference type="SUPFAM" id="SSF109854">
    <property type="entry name" value="DinB/YfiT-like putative metalloenzymes"/>
    <property type="match status" value="1"/>
</dbReference>
<dbReference type="Pfam" id="PF11716">
    <property type="entry name" value="MDMPI_N"/>
    <property type="match status" value="1"/>
</dbReference>
<evidence type="ECO:0000313" key="3">
    <source>
        <dbReference type="Proteomes" id="UP001501057"/>
    </source>
</evidence>
<keyword evidence="3" id="KW-1185">Reference proteome</keyword>
<name>A0ABN2K5E2_9ACTN</name>
<evidence type="ECO:0000259" key="1">
    <source>
        <dbReference type="Pfam" id="PF11716"/>
    </source>
</evidence>
<keyword evidence="2" id="KW-0413">Isomerase</keyword>
<gene>
    <name evidence="2" type="ORF">GCM10009710_30600</name>
</gene>
<dbReference type="InterPro" id="IPR034660">
    <property type="entry name" value="DinB/YfiT-like"/>
</dbReference>
<dbReference type="InterPro" id="IPR024344">
    <property type="entry name" value="MDMPI_metal-binding"/>
</dbReference>
<protein>
    <submittedName>
        <fullName evidence="2">Maleylpyruvate isomerase family mycothiol-dependent enzyme</fullName>
    </submittedName>
</protein>
<reference evidence="2 3" key="1">
    <citation type="journal article" date="2019" name="Int. J. Syst. Evol. Microbiol.">
        <title>The Global Catalogue of Microorganisms (GCM) 10K type strain sequencing project: providing services to taxonomists for standard genome sequencing and annotation.</title>
        <authorList>
            <consortium name="The Broad Institute Genomics Platform"/>
            <consortium name="The Broad Institute Genome Sequencing Center for Infectious Disease"/>
            <person name="Wu L."/>
            <person name="Ma J."/>
        </authorList>
    </citation>
    <scope>NUCLEOTIDE SEQUENCE [LARGE SCALE GENOMIC DNA]</scope>
    <source>
        <strain evidence="2 3">JCM 13518</strain>
    </source>
</reference>
<sequence length="208" mass="22445">MTNGMPALAKSERASLVQLLQELTDGEWARPSLCDDWSVREVAIHIVSYDDLGWSGLPMAFVRGGLRVDSVNAWAVARRASLSNDEVIELVRRCETPRGLTSAMNGAIALTDGLIHQQDIRRALDRPREIPAERLLPALDFALKAPTLPAKRNARGLRLVATDHDWSHGTGPEVTGSAESLLMAIAGRPVALDELSGPGLVSLADRVG</sequence>
<proteinExistence type="predicted"/>
<dbReference type="InterPro" id="IPR017517">
    <property type="entry name" value="Maleyloyr_isom"/>
</dbReference>